<dbReference type="WBParaSite" id="SPAL_0001028100.1">
    <property type="protein sequence ID" value="SPAL_0001028100.1"/>
    <property type="gene ID" value="SPAL_0001028100"/>
</dbReference>
<evidence type="ECO:0000256" key="5">
    <source>
        <dbReference type="ARBA" id="ARBA00022777"/>
    </source>
</evidence>
<dbReference type="GO" id="GO:0005524">
    <property type="term" value="F:ATP binding"/>
    <property type="evidence" value="ECO:0007669"/>
    <property type="project" value="UniProtKB-KW"/>
</dbReference>
<evidence type="ECO:0000256" key="1">
    <source>
        <dbReference type="ARBA" id="ARBA00012513"/>
    </source>
</evidence>
<protein>
    <recommendedName>
        <fullName evidence="1">non-specific serine/threonine protein kinase</fullName>
        <ecNumber evidence="1">2.7.11.1</ecNumber>
    </recommendedName>
</protein>
<dbReference type="Pfam" id="PF00069">
    <property type="entry name" value="Pkinase"/>
    <property type="match status" value="1"/>
</dbReference>
<evidence type="ECO:0000256" key="7">
    <source>
        <dbReference type="ARBA" id="ARBA00047899"/>
    </source>
</evidence>
<dbReference type="InterPro" id="IPR000719">
    <property type="entry name" value="Prot_kinase_dom"/>
</dbReference>
<dbReference type="GO" id="GO:0004674">
    <property type="term" value="F:protein serine/threonine kinase activity"/>
    <property type="evidence" value="ECO:0007669"/>
    <property type="project" value="UniProtKB-KW"/>
</dbReference>
<evidence type="ECO:0000256" key="8">
    <source>
        <dbReference type="ARBA" id="ARBA00048679"/>
    </source>
</evidence>
<dbReference type="PROSITE" id="PS00108">
    <property type="entry name" value="PROTEIN_KINASE_ST"/>
    <property type="match status" value="1"/>
</dbReference>
<evidence type="ECO:0000256" key="3">
    <source>
        <dbReference type="ARBA" id="ARBA00022679"/>
    </source>
</evidence>
<dbReference type="Proteomes" id="UP000046392">
    <property type="component" value="Unplaced"/>
</dbReference>
<evidence type="ECO:0000256" key="6">
    <source>
        <dbReference type="ARBA" id="ARBA00022840"/>
    </source>
</evidence>
<dbReference type="InterPro" id="IPR011009">
    <property type="entry name" value="Kinase-like_dom_sf"/>
</dbReference>
<proteinExistence type="predicted"/>
<keyword evidence="2" id="KW-0723">Serine/threonine-protein kinase</keyword>
<dbReference type="InterPro" id="IPR052239">
    <property type="entry name" value="Ser/Thr-specific_kinases"/>
</dbReference>
<dbReference type="AlphaFoldDB" id="A0A0N5BWU1"/>
<evidence type="ECO:0000259" key="9">
    <source>
        <dbReference type="PROSITE" id="PS50011"/>
    </source>
</evidence>
<evidence type="ECO:0000313" key="11">
    <source>
        <dbReference type="WBParaSite" id="SPAL_0001028100.1"/>
    </source>
</evidence>
<comment type="catalytic activity">
    <reaction evidence="7">
        <text>L-threonyl-[protein] + ATP = O-phospho-L-threonyl-[protein] + ADP + H(+)</text>
        <dbReference type="Rhea" id="RHEA:46608"/>
        <dbReference type="Rhea" id="RHEA-COMP:11060"/>
        <dbReference type="Rhea" id="RHEA-COMP:11605"/>
        <dbReference type="ChEBI" id="CHEBI:15378"/>
        <dbReference type="ChEBI" id="CHEBI:30013"/>
        <dbReference type="ChEBI" id="CHEBI:30616"/>
        <dbReference type="ChEBI" id="CHEBI:61977"/>
        <dbReference type="ChEBI" id="CHEBI:456216"/>
        <dbReference type="EC" id="2.7.11.1"/>
    </reaction>
</comment>
<dbReference type="STRING" id="174720.A0A0N5BWU1"/>
<keyword evidence="4" id="KW-0547">Nucleotide-binding</keyword>
<name>A0A0N5BWU1_STREA</name>
<keyword evidence="5" id="KW-0418">Kinase</keyword>
<dbReference type="Gene3D" id="1.10.510.10">
    <property type="entry name" value="Transferase(Phosphotransferase) domain 1"/>
    <property type="match status" value="1"/>
</dbReference>
<dbReference type="EC" id="2.7.11.1" evidence="1"/>
<keyword evidence="3" id="KW-0808">Transferase</keyword>
<dbReference type="SUPFAM" id="SSF56112">
    <property type="entry name" value="Protein kinase-like (PK-like)"/>
    <property type="match status" value="1"/>
</dbReference>
<dbReference type="InterPro" id="IPR008271">
    <property type="entry name" value="Ser/Thr_kinase_AS"/>
</dbReference>
<sequence length="307" mass="35415">MDFNLLYYLSLGCFGKNSSFKINDKTYRTLKLLATGGFGQVFLVEHESKKYALKYIETNSAYEVNRIKKEIELHKSFDHTNILKLLDYQIDVTLTGDGGNFLMLMPYIKNGTLQDEYDILNKAEVKTYISIDRIKKIFLDTLEGLNYLHSRNPIVIHRDLKPANLLVNEKDNVLLMDFGSATETKEVIRDSKHSRKMIDEANELCSMPYRACELFNCEVGIELNEKIDIYSLGCILYSLFHLRAPYDLEYQKGGSYALGSNSGVIRFDDNLNISDEIKGLIRKMMNVNYVDRPSVSEIIQIFKKIKF</sequence>
<reference evidence="11" key="1">
    <citation type="submission" date="2017-02" db="UniProtKB">
        <authorList>
            <consortium name="WormBaseParasite"/>
        </authorList>
    </citation>
    <scope>IDENTIFICATION</scope>
</reference>
<keyword evidence="10" id="KW-1185">Reference proteome</keyword>
<dbReference type="PANTHER" id="PTHR45998:SF2">
    <property type="entry name" value="SERINE_THREONINE-PROTEIN KINASE 16"/>
    <property type="match status" value="1"/>
</dbReference>
<evidence type="ECO:0000256" key="2">
    <source>
        <dbReference type="ARBA" id="ARBA00022527"/>
    </source>
</evidence>
<feature type="domain" description="Protein kinase" evidence="9">
    <location>
        <begin position="27"/>
        <end position="307"/>
    </location>
</feature>
<dbReference type="PANTHER" id="PTHR45998">
    <property type="entry name" value="SERINE/THREONINE-PROTEIN KINASE 16"/>
    <property type="match status" value="1"/>
</dbReference>
<evidence type="ECO:0000313" key="10">
    <source>
        <dbReference type="Proteomes" id="UP000046392"/>
    </source>
</evidence>
<dbReference type="SMART" id="SM00220">
    <property type="entry name" value="S_TKc"/>
    <property type="match status" value="1"/>
</dbReference>
<dbReference type="PROSITE" id="PS50011">
    <property type="entry name" value="PROTEIN_KINASE_DOM"/>
    <property type="match status" value="1"/>
</dbReference>
<dbReference type="GO" id="GO:0005794">
    <property type="term" value="C:Golgi apparatus"/>
    <property type="evidence" value="ECO:0007669"/>
    <property type="project" value="TreeGrafter"/>
</dbReference>
<comment type="catalytic activity">
    <reaction evidence="8">
        <text>L-seryl-[protein] + ATP = O-phospho-L-seryl-[protein] + ADP + H(+)</text>
        <dbReference type="Rhea" id="RHEA:17989"/>
        <dbReference type="Rhea" id="RHEA-COMP:9863"/>
        <dbReference type="Rhea" id="RHEA-COMP:11604"/>
        <dbReference type="ChEBI" id="CHEBI:15378"/>
        <dbReference type="ChEBI" id="CHEBI:29999"/>
        <dbReference type="ChEBI" id="CHEBI:30616"/>
        <dbReference type="ChEBI" id="CHEBI:83421"/>
        <dbReference type="ChEBI" id="CHEBI:456216"/>
        <dbReference type="EC" id="2.7.11.1"/>
    </reaction>
</comment>
<accession>A0A0N5BWU1</accession>
<organism evidence="10 11">
    <name type="scientific">Strongyloides papillosus</name>
    <name type="common">Intestinal threadworm</name>
    <dbReference type="NCBI Taxonomy" id="174720"/>
    <lineage>
        <taxon>Eukaryota</taxon>
        <taxon>Metazoa</taxon>
        <taxon>Ecdysozoa</taxon>
        <taxon>Nematoda</taxon>
        <taxon>Chromadorea</taxon>
        <taxon>Rhabditida</taxon>
        <taxon>Tylenchina</taxon>
        <taxon>Panagrolaimomorpha</taxon>
        <taxon>Strongyloidoidea</taxon>
        <taxon>Strongyloididae</taxon>
        <taxon>Strongyloides</taxon>
    </lineage>
</organism>
<keyword evidence="6" id="KW-0067">ATP-binding</keyword>
<dbReference type="PIRSF" id="PIRSF000654">
    <property type="entry name" value="Integrin-linked_kinase"/>
    <property type="match status" value="1"/>
</dbReference>
<evidence type="ECO:0000256" key="4">
    <source>
        <dbReference type="ARBA" id="ARBA00022741"/>
    </source>
</evidence>